<evidence type="ECO:0000256" key="2">
    <source>
        <dbReference type="SAM" id="MobiDB-lite"/>
    </source>
</evidence>
<evidence type="ECO:0000313" key="3">
    <source>
        <dbReference type="EMBL" id="ETW17430.1"/>
    </source>
</evidence>
<accession>A0A024V5C2</accession>
<sequence length="383" mass="46242">MLWKNYSRALYKTMGRTGLKKIFVKYRRTKKNVKLLFNFVYRNYYFNKILRKSIKNFINLYVQYIYNAFANFYHKYCNASNIKLYIYQIFFNNKIENRRKVKKKNQMKEANYEDVNNQKRKKNKKLIKSNTYKSIEDLCRTKPNDHYIITLYNGTHLQNDHMNSSVSKNKTFKCKSNDSTTHSSDYSRNYENNDEINSSSCLENEILSFETLEYDEDEANEIIKNCYLYNGYVDASTYKNSDEYKFLKDHIKPEKKSYVNIDIDMSSQCYDEQVENYYEKDKEQIDQSDKENKNILRKRKKLKQKRIYEIYNSEITNKENMYYENYLNENYTSSYNYTSEDSNDYSCSTFTDNELEDNFIIGLYGNNFRCSFNSDSCDNSEIS</sequence>
<feature type="coiled-coil region" evidence="1">
    <location>
        <begin position="278"/>
        <end position="305"/>
    </location>
</feature>
<protein>
    <submittedName>
        <fullName evidence="3">Uncharacterized protein</fullName>
    </submittedName>
</protein>
<dbReference type="EMBL" id="KI925121">
    <property type="protein sequence ID" value="ETW17430.1"/>
    <property type="molecule type" value="Genomic_DNA"/>
</dbReference>
<dbReference type="Proteomes" id="UP000030690">
    <property type="component" value="Unassembled WGS sequence"/>
</dbReference>
<organism evidence="3 4">
    <name type="scientific">Plasmodium falciparum Vietnam Oak-Knoll</name>
    <name type="common">FVO</name>
    <dbReference type="NCBI Taxonomy" id="1036723"/>
    <lineage>
        <taxon>Eukaryota</taxon>
        <taxon>Sar</taxon>
        <taxon>Alveolata</taxon>
        <taxon>Apicomplexa</taxon>
        <taxon>Aconoidasida</taxon>
        <taxon>Haemosporida</taxon>
        <taxon>Plasmodiidae</taxon>
        <taxon>Plasmodium</taxon>
        <taxon>Plasmodium (Laverania)</taxon>
    </lineage>
</organism>
<reference evidence="3 4" key="1">
    <citation type="submission" date="2013-02" db="EMBL/GenBank/DDBJ databases">
        <title>The Genome Annotation of Plasmodium falciparum Vietnam Oak-Knoll (FVO).</title>
        <authorList>
            <consortium name="The Broad Institute Genome Sequencing Platform"/>
            <consortium name="The Broad Institute Genome Sequencing Center for Infectious Disease"/>
            <person name="Neafsey D."/>
            <person name="Hoffman S."/>
            <person name="Volkman S."/>
            <person name="Rosenthal P."/>
            <person name="Walker B."/>
            <person name="Young S.K."/>
            <person name="Zeng Q."/>
            <person name="Gargeya S."/>
            <person name="Fitzgerald M."/>
            <person name="Haas B."/>
            <person name="Abouelleil A."/>
            <person name="Allen A.W."/>
            <person name="Alvarado L."/>
            <person name="Arachchi H.M."/>
            <person name="Berlin A.M."/>
            <person name="Chapman S.B."/>
            <person name="Gainer-Dewar J."/>
            <person name="Goldberg J."/>
            <person name="Griggs A."/>
            <person name="Gujja S."/>
            <person name="Hansen M."/>
            <person name="Howarth C."/>
            <person name="Imamovic A."/>
            <person name="Ireland A."/>
            <person name="Larimer J."/>
            <person name="McCowan C."/>
            <person name="Murphy C."/>
            <person name="Pearson M."/>
            <person name="Poon T.W."/>
            <person name="Priest M."/>
            <person name="Roberts A."/>
            <person name="Saif S."/>
            <person name="Shea T."/>
            <person name="Sisk P."/>
            <person name="Sykes S."/>
            <person name="Wortman J."/>
            <person name="Nusbaum C."/>
            <person name="Birren B."/>
        </authorList>
    </citation>
    <scope>NUCLEOTIDE SEQUENCE [LARGE SCALE GENOMIC DNA]</scope>
    <source>
        <strain evidence="4">Vietnam Oak-Knoll (FVO)</strain>
    </source>
</reference>
<evidence type="ECO:0000256" key="1">
    <source>
        <dbReference type="SAM" id="Coils"/>
    </source>
</evidence>
<keyword evidence="1" id="KW-0175">Coiled coil</keyword>
<proteinExistence type="predicted"/>
<dbReference type="SMR" id="A0A024V5C2"/>
<reference evidence="3 4" key="2">
    <citation type="submission" date="2013-02" db="EMBL/GenBank/DDBJ databases">
        <title>The Genome Sequence of Plasmodium falciparum Vietnam Oak-Knoll (FVO).</title>
        <authorList>
            <consortium name="The Broad Institute Genome Sequencing Platform"/>
            <consortium name="The Broad Institute Genome Sequencing Center for Infectious Disease"/>
            <person name="Neafsey D."/>
            <person name="Cheeseman I."/>
            <person name="Volkman S."/>
            <person name="Adams J."/>
            <person name="Walker B."/>
            <person name="Young S.K."/>
            <person name="Zeng Q."/>
            <person name="Gargeya S."/>
            <person name="Fitzgerald M."/>
            <person name="Haas B."/>
            <person name="Abouelleil A."/>
            <person name="Alvarado L."/>
            <person name="Arachchi H.M."/>
            <person name="Berlin A.M."/>
            <person name="Chapman S.B."/>
            <person name="Dewar J."/>
            <person name="Goldberg J."/>
            <person name="Griggs A."/>
            <person name="Gujja S."/>
            <person name="Hansen M."/>
            <person name="Howarth C."/>
            <person name="Imamovic A."/>
            <person name="Larimer J."/>
            <person name="McCowan C."/>
            <person name="Murphy C."/>
            <person name="Neiman D."/>
            <person name="Pearson M."/>
            <person name="Priest M."/>
            <person name="Roberts A."/>
            <person name="Saif S."/>
            <person name="Shea T."/>
            <person name="Sisk P."/>
            <person name="Sykes S."/>
            <person name="Wortman J."/>
            <person name="Nusbaum C."/>
            <person name="Birren B."/>
        </authorList>
    </citation>
    <scope>NUCLEOTIDE SEQUENCE [LARGE SCALE GENOMIC DNA]</scope>
    <source>
        <strain evidence="4">Vietnam Oak-Knoll (FVO)</strain>
    </source>
</reference>
<feature type="region of interest" description="Disordered" evidence="2">
    <location>
        <begin position="173"/>
        <end position="194"/>
    </location>
</feature>
<dbReference type="OrthoDB" id="384906at2759"/>
<name>A0A024V5C2_PLAFA</name>
<dbReference type="AlphaFoldDB" id="A0A024V5C2"/>
<feature type="coiled-coil region" evidence="1">
    <location>
        <begin position="98"/>
        <end position="125"/>
    </location>
</feature>
<gene>
    <name evidence="3" type="ORF">PFFVO_03581</name>
</gene>
<evidence type="ECO:0000313" key="4">
    <source>
        <dbReference type="Proteomes" id="UP000030690"/>
    </source>
</evidence>
<feature type="compositionally biased region" description="Polar residues" evidence="2">
    <location>
        <begin position="177"/>
        <end position="194"/>
    </location>
</feature>